<keyword evidence="3" id="KW-1185">Reference proteome</keyword>
<name>A0A397VFA3_9GLOM</name>
<accession>A0A397VFA3</accession>
<gene>
    <name evidence="2" type="ORF">C2G38_2246035</name>
</gene>
<comment type="caution">
    <text evidence="2">The sequence shown here is derived from an EMBL/GenBank/DDBJ whole genome shotgun (WGS) entry which is preliminary data.</text>
</comment>
<dbReference type="STRING" id="44941.A0A397VFA3"/>
<proteinExistence type="predicted"/>
<feature type="region of interest" description="Disordered" evidence="1">
    <location>
        <begin position="137"/>
        <end position="170"/>
    </location>
</feature>
<sequence>MEKFERTCKDVEYRTIIDLLDNLIPATLDVYAILFRSGSFDEYVETVFRIWMFALHWKRKNYNKAPLIFLSDLFYWKDTDHSFYNTIKTYLPTFNDYYLENTHSRIRANTSPNATADSIIKQAYYFQKIFYNLGRSGPVNDNKTDDERNNEGTNERTEENNSKTNKGENKKRVDLRCLPTAYSTSYPPQPGLCDSCKLPFVNDNEKGNDTFTLEDLVDSDDDAADDNDVEEETDNGFEEIDESLEILTKLTNEINQIDLW</sequence>
<dbReference type="AlphaFoldDB" id="A0A397VFA3"/>
<evidence type="ECO:0000313" key="2">
    <source>
        <dbReference type="EMBL" id="RIB18016.1"/>
    </source>
</evidence>
<protein>
    <submittedName>
        <fullName evidence="2">Uncharacterized protein</fullName>
    </submittedName>
</protein>
<dbReference type="EMBL" id="QKWP01000567">
    <property type="protein sequence ID" value="RIB18016.1"/>
    <property type="molecule type" value="Genomic_DNA"/>
</dbReference>
<feature type="compositionally biased region" description="Basic and acidic residues" evidence="1">
    <location>
        <begin position="142"/>
        <end position="170"/>
    </location>
</feature>
<dbReference type="Proteomes" id="UP000266673">
    <property type="component" value="Unassembled WGS sequence"/>
</dbReference>
<organism evidence="2 3">
    <name type="scientific">Gigaspora rosea</name>
    <dbReference type="NCBI Taxonomy" id="44941"/>
    <lineage>
        <taxon>Eukaryota</taxon>
        <taxon>Fungi</taxon>
        <taxon>Fungi incertae sedis</taxon>
        <taxon>Mucoromycota</taxon>
        <taxon>Glomeromycotina</taxon>
        <taxon>Glomeromycetes</taxon>
        <taxon>Diversisporales</taxon>
        <taxon>Gigasporaceae</taxon>
        <taxon>Gigaspora</taxon>
    </lineage>
</organism>
<evidence type="ECO:0000256" key="1">
    <source>
        <dbReference type="SAM" id="MobiDB-lite"/>
    </source>
</evidence>
<evidence type="ECO:0000313" key="3">
    <source>
        <dbReference type="Proteomes" id="UP000266673"/>
    </source>
</evidence>
<reference evidence="2 3" key="1">
    <citation type="submission" date="2018-06" db="EMBL/GenBank/DDBJ databases">
        <title>Comparative genomics reveals the genomic features of Rhizophagus irregularis, R. cerebriforme, R. diaphanum and Gigaspora rosea, and their symbiotic lifestyle signature.</title>
        <authorList>
            <person name="Morin E."/>
            <person name="San Clemente H."/>
            <person name="Chen E.C.H."/>
            <person name="De La Providencia I."/>
            <person name="Hainaut M."/>
            <person name="Kuo A."/>
            <person name="Kohler A."/>
            <person name="Murat C."/>
            <person name="Tang N."/>
            <person name="Roy S."/>
            <person name="Loubradou J."/>
            <person name="Henrissat B."/>
            <person name="Grigoriev I.V."/>
            <person name="Corradi N."/>
            <person name="Roux C."/>
            <person name="Martin F.M."/>
        </authorList>
    </citation>
    <scope>NUCLEOTIDE SEQUENCE [LARGE SCALE GENOMIC DNA]</scope>
    <source>
        <strain evidence="2 3">DAOM 194757</strain>
    </source>
</reference>
<dbReference type="OrthoDB" id="2421619at2759"/>